<sequence>MPYSVVVFDSDNSVDTAPTSWISIEDEVEKKGTCYWPLKNIRQKIKDQQIPDKRKWSLHDCRVISDVVYQDYKKARKASKRGEVTSNVESEDEASLPQDSLIVQAGSTRTTNIPARYRDHESSDTSEEEENNEETCEENQQKTPKQKTPTYELPKSPTYELSKSPMYDLQQQSQRMQRDAQVRPEEGLPLLKRPGRKEQGETILSQVLDQMKTLESQVESMKLTLDKVAAVILKQDEEVGESLEEVLPEKICTVTMMQELETRLKEDGEFQKKLINILSKLRGGVDLASVVRDQMRSVFTNGLMSKYSLTGQKGKLCFMDTSSCKTILRSIRRATKDRFKIKDLEYEIAEVLRNAPNHPGGANYVKKNVAGKRKRGMVEEEKEN</sequence>
<protein>
    <recommendedName>
        <fullName evidence="2">DUF4806 domain-containing protein</fullName>
    </recommendedName>
</protein>
<gene>
    <name evidence="3" type="ORF">MGAL_10B082475</name>
</gene>
<dbReference type="Proteomes" id="UP000596742">
    <property type="component" value="Unassembled WGS sequence"/>
</dbReference>
<accession>A0A8B6HBT9</accession>
<reference evidence="3" key="1">
    <citation type="submission" date="2018-11" db="EMBL/GenBank/DDBJ databases">
        <authorList>
            <person name="Alioto T."/>
            <person name="Alioto T."/>
        </authorList>
    </citation>
    <scope>NUCLEOTIDE SEQUENCE</scope>
</reference>
<name>A0A8B6HBT9_MYTGA</name>
<organism evidence="3 4">
    <name type="scientific">Mytilus galloprovincialis</name>
    <name type="common">Mediterranean mussel</name>
    <dbReference type="NCBI Taxonomy" id="29158"/>
    <lineage>
        <taxon>Eukaryota</taxon>
        <taxon>Metazoa</taxon>
        <taxon>Spiralia</taxon>
        <taxon>Lophotrochozoa</taxon>
        <taxon>Mollusca</taxon>
        <taxon>Bivalvia</taxon>
        <taxon>Autobranchia</taxon>
        <taxon>Pteriomorphia</taxon>
        <taxon>Mytilida</taxon>
        <taxon>Mytiloidea</taxon>
        <taxon>Mytilidae</taxon>
        <taxon>Mytilinae</taxon>
        <taxon>Mytilus</taxon>
    </lineage>
</organism>
<evidence type="ECO:0000259" key="2">
    <source>
        <dbReference type="Pfam" id="PF16064"/>
    </source>
</evidence>
<dbReference type="EMBL" id="UYJE01009779">
    <property type="protein sequence ID" value="VDI76601.1"/>
    <property type="molecule type" value="Genomic_DNA"/>
</dbReference>
<dbReference type="AlphaFoldDB" id="A0A8B6HBT9"/>
<feature type="compositionally biased region" description="Acidic residues" evidence="1">
    <location>
        <begin position="124"/>
        <end position="137"/>
    </location>
</feature>
<dbReference type="InterPro" id="IPR032071">
    <property type="entry name" value="DUF4806"/>
</dbReference>
<feature type="domain" description="DUF4806" evidence="2">
    <location>
        <begin position="255"/>
        <end position="316"/>
    </location>
</feature>
<comment type="caution">
    <text evidence="3">The sequence shown here is derived from an EMBL/GenBank/DDBJ whole genome shotgun (WGS) entry which is preliminary data.</text>
</comment>
<proteinExistence type="predicted"/>
<feature type="region of interest" description="Disordered" evidence="1">
    <location>
        <begin position="75"/>
        <end position="163"/>
    </location>
</feature>
<evidence type="ECO:0000313" key="3">
    <source>
        <dbReference type="EMBL" id="VDI76601.1"/>
    </source>
</evidence>
<dbReference type="PANTHER" id="PTHR34153:SF2">
    <property type="entry name" value="SI:CH211-262H13.3-RELATED"/>
    <property type="match status" value="1"/>
</dbReference>
<keyword evidence="4" id="KW-1185">Reference proteome</keyword>
<dbReference type="PANTHER" id="PTHR34153">
    <property type="entry name" value="SI:CH211-262H13.3-RELATED-RELATED"/>
    <property type="match status" value="1"/>
</dbReference>
<evidence type="ECO:0000256" key="1">
    <source>
        <dbReference type="SAM" id="MobiDB-lite"/>
    </source>
</evidence>
<dbReference type="Pfam" id="PF16064">
    <property type="entry name" value="DUF4806"/>
    <property type="match status" value="1"/>
</dbReference>
<dbReference type="OrthoDB" id="6134411at2759"/>
<evidence type="ECO:0000313" key="4">
    <source>
        <dbReference type="Proteomes" id="UP000596742"/>
    </source>
</evidence>